<dbReference type="EMBL" id="CP021965">
    <property type="protein sequence ID" value="AWV35176.1"/>
    <property type="molecule type" value="Genomic_DNA"/>
</dbReference>
<dbReference type="AlphaFoldDB" id="A0AAD0P4Z4"/>
<name>A0AAD0P4Z4_9BACL</name>
<dbReference type="RefSeq" id="WP_111505189.1">
    <property type="nucleotide sequence ID" value="NZ_CP021965.1"/>
</dbReference>
<evidence type="ECO:0000313" key="1">
    <source>
        <dbReference type="EMBL" id="AWV35176.1"/>
    </source>
</evidence>
<accession>A0AAD0P4Z4</accession>
<sequence length="98" mass="11201">MSAVPITFEECLAPPSKGRKAIITNRGMTFECARCGVMMPKLFKKDFRKAKGTVHQACECGCDNCIIQGAGWAWYDYEAFKERERKFAQYQKQQYGDS</sequence>
<gene>
    <name evidence="1" type="ORF">CD191_22465</name>
</gene>
<evidence type="ECO:0000313" key="2">
    <source>
        <dbReference type="Proteomes" id="UP000249163"/>
    </source>
</evidence>
<proteinExistence type="predicted"/>
<organism evidence="1 2">
    <name type="scientific">Paenibacillus odorifer</name>
    <dbReference type="NCBI Taxonomy" id="189426"/>
    <lineage>
        <taxon>Bacteria</taxon>
        <taxon>Bacillati</taxon>
        <taxon>Bacillota</taxon>
        <taxon>Bacilli</taxon>
        <taxon>Bacillales</taxon>
        <taxon>Paenibacillaceae</taxon>
        <taxon>Paenibacillus</taxon>
    </lineage>
</organism>
<protein>
    <submittedName>
        <fullName evidence="1">Uncharacterized protein</fullName>
    </submittedName>
</protein>
<dbReference type="Proteomes" id="UP000249163">
    <property type="component" value="Chromosome"/>
</dbReference>
<reference evidence="1 2" key="1">
    <citation type="submission" date="2017-06" db="EMBL/GenBank/DDBJ databases">
        <title>Complete genome sequence of Paenibacillus odorifer CBA7130.</title>
        <authorList>
            <person name="Nam Y.-D."/>
            <person name="Kang J."/>
            <person name="Chung W.-H."/>
        </authorList>
    </citation>
    <scope>NUCLEOTIDE SEQUENCE [LARGE SCALE GENOMIC DNA]</scope>
    <source>
        <strain evidence="1 2">CBA7130</strain>
    </source>
</reference>